<sequence length="44" mass="4483">MALSGRLGADYGVCTGAASVFDGRVRFEHDGGEGFAGREDGSFG</sequence>
<name>A0AAU8JVL9_9ACTN</name>
<dbReference type="EMBL" id="CP159872">
    <property type="protein sequence ID" value="XCM79870.1"/>
    <property type="molecule type" value="Genomic_DNA"/>
</dbReference>
<protein>
    <submittedName>
        <fullName evidence="1">Uncharacterized protein</fullName>
    </submittedName>
</protein>
<dbReference type="RefSeq" id="WP_354640832.1">
    <property type="nucleotide sequence ID" value="NZ_CP159872.1"/>
</dbReference>
<proteinExistence type="predicted"/>
<evidence type="ECO:0000313" key="1">
    <source>
        <dbReference type="EMBL" id="XCM79870.1"/>
    </source>
</evidence>
<dbReference type="KEGG" id="kcm:ABWK59_13565"/>
<organism evidence="1">
    <name type="scientific">Kitasatospora camelliae</name>
    <dbReference type="NCBI Taxonomy" id="3156397"/>
    <lineage>
        <taxon>Bacteria</taxon>
        <taxon>Bacillati</taxon>
        <taxon>Actinomycetota</taxon>
        <taxon>Actinomycetes</taxon>
        <taxon>Kitasatosporales</taxon>
        <taxon>Streptomycetaceae</taxon>
        <taxon>Kitasatospora</taxon>
    </lineage>
</organism>
<reference evidence="1" key="1">
    <citation type="submission" date="2024-06" db="EMBL/GenBank/DDBJ databases">
        <title>The genome sequences of Kitasatospora sp. strain HUAS MG31.</title>
        <authorList>
            <person name="Mo P."/>
        </authorList>
    </citation>
    <scope>NUCLEOTIDE SEQUENCE</scope>
    <source>
        <strain evidence="1">HUAS MG31</strain>
    </source>
</reference>
<gene>
    <name evidence="1" type="ORF">ABWK59_13565</name>
</gene>
<dbReference type="AlphaFoldDB" id="A0AAU8JVL9"/>
<accession>A0AAU8JVL9</accession>